<keyword evidence="1" id="KW-0147">Chitin-binding</keyword>
<organism evidence="3 4">
    <name type="scientific">Aspergillus fijiensis CBS 313.89</name>
    <dbReference type="NCBI Taxonomy" id="1448319"/>
    <lineage>
        <taxon>Eukaryota</taxon>
        <taxon>Fungi</taxon>
        <taxon>Dikarya</taxon>
        <taxon>Ascomycota</taxon>
        <taxon>Pezizomycotina</taxon>
        <taxon>Eurotiomycetes</taxon>
        <taxon>Eurotiomycetidae</taxon>
        <taxon>Eurotiales</taxon>
        <taxon>Aspergillaceae</taxon>
        <taxon>Aspergillus</taxon>
    </lineage>
</organism>
<dbReference type="EMBL" id="KZ824649">
    <property type="protein sequence ID" value="RAK76371.1"/>
    <property type="molecule type" value="Genomic_DNA"/>
</dbReference>
<dbReference type="InterPro" id="IPR053214">
    <property type="entry name" value="LysM12-like"/>
</dbReference>
<proteinExistence type="predicted"/>
<evidence type="ECO:0000256" key="2">
    <source>
        <dbReference type="ARBA" id="ARBA00023026"/>
    </source>
</evidence>
<dbReference type="GeneID" id="63858699"/>
<keyword evidence="2" id="KW-0843">Virulence</keyword>
<dbReference type="SUPFAM" id="SSF54556">
    <property type="entry name" value="Chitinase insertion domain"/>
    <property type="match status" value="1"/>
</dbReference>
<dbReference type="PANTHER" id="PTHR47700">
    <property type="entry name" value="V CHITINASE, PUTATIVE (AFU_ORTHOLOGUE AFUA_6G13720)-RELATED"/>
    <property type="match status" value="1"/>
</dbReference>
<sequence length="570" mass="61496">MTTANCTGPECTYVGPDSGATPGRCTQTAGYIANAEINEIIATNPTVQVLFDSGSDSDIIVYNETQWVGYMTNTTKSTRTTYYQGLNMGGTTEWAIDLESFITSPTDATAFGDYLVELKAEVDDDETEFIATNQTCSDPSSGDESGLQASEERGVAAYVNWLVEDSLKSPTEWTRKMFMSTGAGATQCDLYPDGECPFPTGFCSDYNVSAEYWAEYVVANAYQYITELGSLFDFATQNETLSIDAIVDDFPVKSGATVPDWATILTNVGGVMGIVGSAIPGLDAEADTTMIGTLSGIFSLAGSDVSSADATDAETTTLEAAVQTVYSGMYQSVKDTLIALFETGDISSWPSDLRTGDYTFEVANFLNGRYMFELTGTQASDIENTFNSYLRQYLVGTALVSANYYILKGAYSTSKCASVSSGTVIGDYCYTLEYPGAGWELVKQIMTDPISSDDLTKLTDTYGVDLETLYSNSYTCQNTTGTYSGVVDIDVLTASSTVPTCFFNLPVFTVETSDEPTINNFLSSPCLVWDRNTTAKTAELGVTWMPSNLADVFVRDFCECNASGRECSEV</sequence>
<protein>
    <submittedName>
        <fullName evidence="3">Uncharacterized protein</fullName>
    </submittedName>
</protein>
<dbReference type="VEuPathDB" id="FungiDB:BO72DRAFT_379988"/>
<gene>
    <name evidence="3" type="ORF">BO72DRAFT_379988</name>
</gene>
<evidence type="ECO:0000313" key="3">
    <source>
        <dbReference type="EMBL" id="RAK76371.1"/>
    </source>
</evidence>
<dbReference type="Gene3D" id="3.10.50.10">
    <property type="match status" value="1"/>
</dbReference>
<keyword evidence="4" id="KW-1185">Reference proteome</keyword>
<dbReference type="AlphaFoldDB" id="A0A8G1RTB5"/>
<dbReference type="Proteomes" id="UP000249789">
    <property type="component" value="Unassembled WGS sequence"/>
</dbReference>
<evidence type="ECO:0000256" key="1">
    <source>
        <dbReference type="ARBA" id="ARBA00022669"/>
    </source>
</evidence>
<dbReference type="InterPro" id="IPR029070">
    <property type="entry name" value="Chitinase_insertion_sf"/>
</dbReference>
<dbReference type="GO" id="GO:0008061">
    <property type="term" value="F:chitin binding"/>
    <property type="evidence" value="ECO:0007669"/>
    <property type="project" value="UniProtKB-KW"/>
</dbReference>
<reference evidence="3 4" key="1">
    <citation type="submission" date="2018-02" db="EMBL/GenBank/DDBJ databases">
        <title>The genomes of Aspergillus section Nigri reveals drivers in fungal speciation.</title>
        <authorList>
            <consortium name="DOE Joint Genome Institute"/>
            <person name="Vesth T.C."/>
            <person name="Nybo J."/>
            <person name="Theobald S."/>
            <person name="Brandl J."/>
            <person name="Frisvad J.C."/>
            <person name="Nielsen K.F."/>
            <person name="Lyhne E.K."/>
            <person name="Kogle M.E."/>
            <person name="Kuo A."/>
            <person name="Riley R."/>
            <person name="Clum A."/>
            <person name="Nolan M."/>
            <person name="Lipzen A."/>
            <person name="Salamov A."/>
            <person name="Henrissat B."/>
            <person name="Wiebenga A."/>
            <person name="De vries R.P."/>
            <person name="Grigoriev I.V."/>
            <person name="Mortensen U.H."/>
            <person name="Andersen M.R."/>
            <person name="Baker S.E."/>
        </authorList>
    </citation>
    <scope>NUCLEOTIDE SEQUENCE [LARGE SCALE GENOMIC DNA]</scope>
    <source>
        <strain evidence="3 4">CBS 313.89</strain>
    </source>
</reference>
<accession>A0A8G1RTB5</accession>
<dbReference type="PANTHER" id="PTHR47700:SF2">
    <property type="entry name" value="CHITINASE"/>
    <property type="match status" value="1"/>
</dbReference>
<name>A0A8G1RTB5_9EURO</name>
<evidence type="ECO:0000313" key="4">
    <source>
        <dbReference type="Proteomes" id="UP000249789"/>
    </source>
</evidence>
<dbReference type="Gene3D" id="3.20.20.80">
    <property type="entry name" value="Glycosidases"/>
    <property type="match status" value="1"/>
</dbReference>
<dbReference type="RefSeq" id="XP_040800381.1">
    <property type="nucleotide sequence ID" value="XM_040941366.1"/>
</dbReference>
<dbReference type="OrthoDB" id="73875at2759"/>